<keyword evidence="2" id="KW-1133">Transmembrane helix</keyword>
<keyword evidence="4" id="KW-1185">Reference proteome</keyword>
<dbReference type="Pfam" id="PF18949">
    <property type="entry name" value="DUF5693"/>
    <property type="match status" value="1"/>
</dbReference>
<dbReference type="HOGENOM" id="CLU_023389_0_0_0"/>
<evidence type="ECO:0000313" key="4">
    <source>
        <dbReference type="Proteomes" id="UP000007718"/>
    </source>
</evidence>
<dbReference type="Proteomes" id="UP000007718">
    <property type="component" value="Chromosome"/>
</dbReference>
<proteinExistence type="predicted"/>
<organism evidence="3 4">
    <name type="scientific">Deinococcus proteolyticus (strain ATCC 35074 / DSM 20540 / JCM 6276 / NBRC 101906 / NCIMB 13154 / VKM Ac-1939 / CCM 2703 / MRP)</name>
    <dbReference type="NCBI Taxonomy" id="693977"/>
    <lineage>
        <taxon>Bacteria</taxon>
        <taxon>Thermotogati</taxon>
        <taxon>Deinococcota</taxon>
        <taxon>Deinococci</taxon>
        <taxon>Deinococcales</taxon>
        <taxon>Deinococcaceae</taxon>
        <taxon>Deinococcus</taxon>
    </lineage>
</organism>
<feature type="region of interest" description="Disordered" evidence="1">
    <location>
        <begin position="26"/>
        <end position="53"/>
    </location>
</feature>
<evidence type="ECO:0000313" key="3">
    <source>
        <dbReference type="EMBL" id="ADY26936.1"/>
    </source>
</evidence>
<evidence type="ECO:0000256" key="1">
    <source>
        <dbReference type="SAM" id="MobiDB-lite"/>
    </source>
</evidence>
<dbReference type="STRING" id="693977.Deipr_1804"/>
<gene>
    <name evidence="3" type="ordered locus">Deipr_1804</name>
</gene>
<reference evidence="4" key="1">
    <citation type="submission" date="2011-02" db="EMBL/GenBank/DDBJ databases">
        <title>The complete sequence of chromosome of Deinococcus proteolyticus DSM 20540.</title>
        <authorList>
            <consortium name="US DOE Joint Genome Institute (JGI-PGF)"/>
            <person name="Lucas S."/>
            <person name="Copeland A."/>
            <person name="Lapidus A."/>
            <person name="Bruce D."/>
            <person name="Goodwin L."/>
            <person name="Pitluck S."/>
            <person name="Kyrpides N."/>
            <person name="Mavromatis K."/>
            <person name="Pagani I."/>
            <person name="Ivanova N."/>
            <person name="Ovchinnikova G."/>
            <person name="Zeytun A."/>
            <person name="Detter J.C."/>
            <person name="Han C."/>
            <person name="Land M."/>
            <person name="Hauser L."/>
            <person name="Markowitz V."/>
            <person name="Cheng J.-F."/>
            <person name="Hugenholtz P."/>
            <person name="Woyke T."/>
            <person name="Wu D."/>
            <person name="Pukall R."/>
            <person name="Steenblock K."/>
            <person name="Brambilla E."/>
            <person name="Klenk H.-P."/>
            <person name="Eisen J.A."/>
        </authorList>
    </citation>
    <scope>NUCLEOTIDE SEQUENCE [LARGE SCALE GENOMIC DNA]</scope>
    <source>
        <strain evidence="4">ATCC 35074 / DSM 20540 / JCM 6276 / NBRC 101906 / NCIMB 13154 / VKM Ac-1939 / CCM 2703 / MRP</strain>
    </source>
</reference>
<keyword evidence="2" id="KW-0812">Transmembrane</keyword>
<feature type="transmembrane region" description="Helical" evidence="2">
    <location>
        <begin position="475"/>
        <end position="493"/>
    </location>
</feature>
<feature type="transmembrane region" description="Helical" evidence="2">
    <location>
        <begin position="417"/>
        <end position="436"/>
    </location>
</feature>
<sequence>MPPRPEAAVWSLRPISPHPARYTVCVTASPPRPGDASSAADPAPLDPTHLPAPTRSRWRGPLLGVIGLSLLPALWLAYERVSFEEGQKTVAVVMDYPALKSQADQYGRDPLELLAEYRAQGVNGVAVFEDVLGNWQNRGDVFVKSGADLLAQYPTAAFQPGKYYLAEARPGVLKRLEGRFSIEPRRVTLAGREWQEWNINPTYLPVGPDLALVDTLKSQGYTVVYRPYDDPAVINIAADWPDVPFVAFNGTEVVGARDPKRLEAVKAAMGSRIPALIEATTQKGLPELMEGRSAVRMFSLNAQWQDTLLPEETASKYALAARERGHRLLYVRPYPTIAETSTLLTRTSELLGRAGIQTAVPQIASFEPSAALRYASMLGPLAALLLIGLSYPLPRLGLLVAGLALLGALGLNRFEPFGGMALVASIAFPALGFVLWRSRMAHWFTATALSLAGVLFVSALGAGPQSMLGLEPFRGVGLTLIAPIALVLGSYLPRQDLRKTALDLYRRPISTGDIVVMGAALAAFAVMFLRRGNTSAVGVSDAEAKLRQEVQDSIIRPRFKEVLGHPLALLGLGAGLPTYFPGLLLLGGVMGQASILNTFAHFHTPLLISATRMFIGLGLGLALGYVLTYAVRWGLKVWQSYGGGLRERSEVVVHEVPGREVQR</sequence>
<name>F0RLL2_DEIPM</name>
<dbReference type="AlphaFoldDB" id="F0RLL2"/>
<dbReference type="KEGG" id="dpt:Deipr_1804"/>
<protein>
    <submittedName>
        <fullName evidence="3">Uncharacterized protein</fullName>
    </submittedName>
</protein>
<evidence type="ECO:0000256" key="2">
    <source>
        <dbReference type="SAM" id="Phobius"/>
    </source>
</evidence>
<feature type="transmembrane region" description="Helical" evidence="2">
    <location>
        <begin position="514"/>
        <end position="530"/>
    </location>
</feature>
<feature type="transmembrane region" description="Helical" evidence="2">
    <location>
        <begin position="614"/>
        <end position="635"/>
    </location>
</feature>
<feature type="transmembrane region" description="Helical" evidence="2">
    <location>
        <begin position="443"/>
        <end position="463"/>
    </location>
</feature>
<dbReference type="eggNOG" id="ENOG502Z8QQ">
    <property type="taxonomic scope" value="Bacteria"/>
</dbReference>
<accession>F0RLL2</accession>
<dbReference type="InterPro" id="IPR043748">
    <property type="entry name" value="DUF5693"/>
</dbReference>
<reference evidence="3 4" key="2">
    <citation type="journal article" date="2012" name="Stand. Genomic Sci.">
        <title>Complete genome sequence of the orange-red pigmented, radioresistant Deinococcus proteolyticus type strain (MRP(T)).</title>
        <authorList>
            <person name="Copeland A."/>
            <person name="Zeytun A."/>
            <person name="Yassawong M."/>
            <person name="Nolan M."/>
            <person name="Lucas S."/>
            <person name="Hammon N."/>
            <person name="Deshpande S."/>
            <person name="Cheng J.F."/>
            <person name="Han C."/>
            <person name="Tapia R."/>
            <person name="Goodwin L.A."/>
            <person name="Pitluck S."/>
            <person name="Mavromatis K."/>
            <person name="Liolios K."/>
            <person name="Pagani I."/>
            <person name="Ivanova N."/>
            <person name="Mikhailova N."/>
            <person name="Pati A."/>
            <person name="Chen A."/>
            <person name="Palaniappan K."/>
            <person name="Land M."/>
            <person name="Hauser L."/>
            <person name="Jeffries C.D."/>
            <person name="Brambilla E.M."/>
            <person name="Rohde M."/>
            <person name="Sikorski J."/>
            <person name="Pukall R."/>
            <person name="Goker M."/>
            <person name="Detter J.C."/>
            <person name="Woyke T."/>
            <person name="Bristow J."/>
            <person name="Eisen J.A."/>
            <person name="Markowitz V."/>
            <person name="Hugenholtz P."/>
            <person name="Kyrpides N.C."/>
            <person name="Klenk H.P."/>
            <person name="Lapidus A."/>
        </authorList>
    </citation>
    <scope>NUCLEOTIDE SEQUENCE [LARGE SCALE GENOMIC DNA]</scope>
    <source>
        <strain evidence="4">ATCC 35074 / DSM 20540 / JCM 6276 / NBRC 101906 / NCIMB 13154 / VKM Ac-1939 / CCM 2703 / MRP</strain>
    </source>
</reference>
<feature type="transmembrane region" description="Helical" evidence="2">
    <location>
        <begin position="396"/>
        <end position="411"/>
    </location>
</feature>
<keyword evidence="2" id="KW-0472">Membrane</keyword>
<feature type="compositionally biased region" description="Low complexity" evidence="1">
    <location>
        <begin position="34"/>
        <end position="47"/>
    </location>
</feature>
<dbReference type="EMBL" id="CP002536">
    <property type="protein sequence ID" value="ADY26936.1"/>
    <property type="molecule type" value="Genomic_DNA"/>
</dbReference>